<dbReference type="GO" id="GO:0003677">
    <property type="term" value="F:DNA binding"/>
    <property type="evidence" value="ECO:0007669"/>
    <property type="project" value="UniProtKB-KW"/>
</dbReference>
<reference evidence="10" key="1">
    <citation type="submission" date="2022-05" db="EMBL/GenBank/DDBJ databases">
        <title>The Musa troglodytarum L. genome provides insights into the mechanism of non-climacteric behaviour and enrichment of carotenoids.</title>
        <authorList>
            <person name="Wang J."/>
        </authorList>
    </citation>
    <scope>NUCLEOTIDE SEQUENCE</scope>
    <source>
        <tissue evidence="10">Leaf</tissue>
    </source>
</reference>
<keyword evidence="2" id="KW-0805">Transcription regulation</keyword>
<evidence type="ECO:0000259" key="9">
    <source>
        <dbReference type="PROSITE" id="PS51032"/>
    </source>
</evidence>
<dbReference type="PANTHER" id="PTHR31985">
    <property type="entry name" value="ETHYLENE-RESPONSIVE TRANSCRIPTION FACTOR ERF042-RELATED"/>
    <property type="match status" value="1"/>
</dbReference>
<dbReference type="Proteomes" id="UP001055439">
    <property type="component" value="Chromosome 8"/>
</dbReference>
<gene>
    <name evidence="10" type="ORF">MUK42_05977</name>
</gene>
<dbReference type="PRINTS" id="PR00367">
    <property type="entry name" value="ETHRSPELEMNT"/>
</dbReference>
<evidence type="ECO:0000256" key="2">
    <source>
        <dbReference type="ARBA" id="ARBA00023015"/>
    </source>
</evidence>
<feature type="domain" description="AP2/ERF" evidence="9">
    <location>
        <begin position="17"/>
        <end position="74"/>
    </location>
</feature>
<dbReference type="FunFam" id="3.30.730.10:FF:000001">
    <property type="entry name" value="Ethylene-responsive transcription factor 2"/>
    <property type="match status" value="1"/>
</dbReference>
<keyword evidence="11" id="KW-1185">Reference proteome</keyword>
<evidence type="ECO:0000256" key="1">
    <source>
        <dbReference type="ARBA" id="ARBA00004123"/>
    </source>
</evidence>
<comment type="similarity">
    <text evidence="7">Belongs to the AP2/ERF transcription factor family. ERF subfamily.</text>
</comment>
<dbReference type="PROSITE" id="PS51032">
    <property type="entry name" value="AP2_ERF"/>
    <property type="match status" value="1"/>
</dbReference>
<dbReference type="GO" id="GO:0003700">
    <property type="term" value="F:DNA-binding transcription factor activity"/>
    <property type="evidence" value="ECO:0007669"/>
    <property type="project" value="InterPro"/>
</dbReference>
<evidence type="ECO:0000313" key="11">
    <source>
        <dbReference type="Proteomes" id="UP001055439"/>
    </source>
</evidence>
<dbReference type="SMART" id="SM00380">
    <property type="entry name" value="AP2"/>
    <property type="match status" value="1"/>
</dbReference>
<keyword evidence="5" id="KW-0804">Transcription</keyword>
<organism evidence="10 11">
    <name type="scientific">Musa troglodytarum</name>
    <name type="common">fe'i banana</name>
    <dbReference type="NCBI Taxonomy" id="320322"/>
    <lineage>
        <taxon>Eukaryota</taxon>
        <taxon>Viridiplantae</taxon>
        <taxon>Streptophyta</taxon>
        <taxon>Embryophyta</taxon>
        <taxon>Tracheophyta</taxon>
        <taxon>Spermatophyta</taxon>
        <taxon>Magnoliopsida</taxon>
        <taxon>Liliopsida</taxon>
        <taxon>Zingiberales</taxon>
        <taxon>Musaceae</taxon>
        <taxon>Musa</taxon>
    </lineage>
</organism>
<dbReference type="CDD" id="cd00018">
    <property type="entry name" value="AP2"/>
    <property type="match status" value="1"/>
</dbReference>
<evidence type="ECO:0000256" key="3">
    <source>
        <dbReference type="ARBA" id="ARBA00023125"/>
    </source>
</evidence>
<dbReference type="GO" id="GO:0005634">
    <property type="term" value="C:nucleus"/>
    <property type="evidence" value="ECO:0007669"/>
    <property type="project" value="UniProtKB-SubCell"/>
</dbReference>
<dbReference type="InterPro" id="IPR051032">
    <property type="entry name" value="AP2/ERF_TF_ERF_subfamily"/>
</dbReference>
<keyword evidence="3" id="KW-0238">DNA-binding</keyword>
<feature type="region of interest" description="Disordered" evidence="8">
    <location>
        <begin position="93"/>
        <end position="172"/>
    </location>
</feature>
<evidence type="ECO:0000256" key="7">
    <source>
        <dbReference type="ARBA" id="ARBA00024343"/>
    </source>
</evidence>
<evidence type="ECO:0000256" key="4">
    <source>
        <dbReference type="ARBA" id="ARBA00023159"/>
    </source>
</evidence>
<proteinExistence type="inferred from homology"/>
<dbReference type="SUPFAM" id="SSF54171">
    <property type="entry name" value="DNA-binding domain"/>
    <property type="match status" value="1"/>
</dbReference>
<evidence type="ECO:0000256" key="5">
    <source>
        <dbReference type="ARBA" id="ARBA00023163"/>
    </source>
</evidence>
<dbReference type="OrthoDB" id="1918918at2759"/>
<dbReference type="Pfam" id="PF00847">
    <property type="entry name" value="AP2"/>
    <property type="match status" value="1"/>
</dbReference>
<feature type="compositionally biased region" description="Basic and acidic residues" evidence="8">
    <location>
        <begin position="93"/>
        <end position="115"/>
    </location>
</feature>
<dbReference type="AlphaFoldDB" id="A0A9E7HMR2"/>
<feature type="compositionally biased region" description="Polar residues" evidence="8">
    <location>
        <begin position="125"/>
        <end position="139"/>
    </location>
</feature>
<keyword evidence="4" id="KW-0010">Activator</keyword>
<dbReference type="Gene3D" id="3.30.730.10">
    <property type="entry name" value="AP2/ERF domain"/>
    <property type="match status" value="1"/>
</dbReference>
<dbReference type="EMBL" id="CP097510">
    <property type="protein sequence ID" value="URE36645.1"/>
    <property type="molecule type" value="Genomic_DNA"/>
</dbReference>
<comment type="subcellular location">
    <subcellularLocation>
        <location evidence="1">Nucleus</location>
    </subcellularLocation>
</comment>
<sequence length="190" mass="20614">MQNQEIGTKEAQPTTARYKGVRLRKWGKWVAEVRFPNSRQRLWLGSYPTPEMAARAYDAAVYCLRGPGAAFNFPSHPPSIPSADKLSRYEIREAAARHAREGPQREVAEEADKQAADPGEGSSGLEATSGQPAEPSSSVPVFDNATASGGECIEGFRNDGGGGIDDDDIYGLSPLWNFEENECHCSPNTP</sequence>
<dbReference type="InterPro" id="IPR036955">
    <property type="entry name" value="AP2/ERF_dom_sf"/>
</dbReference>
<evidence type="ECO:0000256" key="6">
    <source>
        <dbReference type="ARBA" id="ARBA00023242"/>
    </source>
</evidence>
<accession>A0A9E7HMR2</accession>
<keyword evidence="6" id="KW-0539">Nucleus</keyword>
<evidence type="ECO:0000256" key="8">
    <source>
        <dbReference type="SAM" id="MobiDB-lite"/>
    </source>
</evidence>
<dbReference type="PANTHER" id="PTHR31985:SF111">
    <property type="entry name" value="ETHYLENE-RESPONSIVE TRANSCRIPTION FACTOR ERF021"/>
    <property type="match status" value="1"/>
</dbReference>
<dbReference type="InterPro" id="IPR016177">
    <property type="entry name" value="DNA-bd_dom_sf"/>
</dbReference>
<dbReference type="InterPro" id="IPR001471">
    <property type="entry name" value="AP2/ERF_dom"/>
</dbReference>
<evidence type="ECO:0000313" key="10">
    <source>
        <dbReference type="EMBL" id="URE36645.1"/>
    </source>
</evidence>
<name>A0A9E7HMR2_9LILI</name>
<protein>
    <recommendedName>
        <fullName evidence="9">AP2/ERF domain-containing protein</fullName>
    </recommendedName>
</protein>